<feature type="domain" description="CSD" evidence="1">
    <location>
        <begin position="4"/>
        <end position="56"/>
    </location>
</feature>
<evidence type="ECO:0000313" key="2">
    <source>
        <dbReference type="EMBL" id="NEC93008.1"/>
    </source>
</evidence>
<feature type="non-terminal residue" evidence="2">
    <location>
        <position position="56"/>
    </location>
</feature>
<comment type="caution">
    <text evidence="2">The sequence shown here is derived from an EMBL/GenBank/DDBJ whole genome shotgun (WGS) entry which is preliminary data.</text>
</comment>
<dbReference type="Gene3D" id="2.40.50.140">
    <property type="entry name" value="Nucleic acid-binding proteins"/>
    <property type="match status" value="1"/>
</dbReference>
<dbReference type="SUPFAM" id="SSF50249">
    <property type="entry name" value="Nucleic acid-binding proteins"/>
    <property type="match status" value="1"/>
</dbReference>
<protein>
    <submittedName>
        <fullName evidence="2">Cold shock domain-containing protein</fullName>
    </submittedName>
</protein>
<dbReference type="AlphaFoldDB" id="A0A6B3C8G0"/>
<dbReference type="PROSITE" id="PS51857">
    <property type="entry name" value="CSD_2"/>
    <property type="match status" value="1"/>
</dbReference>
<evidence type="ECO:0000259" key="1">
    <source>
        <dbReference type="PROSITE" id="PS51857"/>
    </source>
</evidence>
<name>A0A6B3C8G0_9ACTN</name>
<reference evidence="2" key="1">
    <citation type="submission" date="2020-01" db="EMBL/GenBank/DDBJ databases">
        <title>Insect and environment-associated Actinomycetes.</title>
        <authorList>
            <person name="Currrie C."/>
            <person name="Chevrette M."/>
            <person name="Carlson C."/>
            <person name="Stubbendieck R."/>
            <person name="Wendt-Pienkowski E."/>
        </authorList>
    </citation>
    <scope>NUCLEOTIDE SEQUENCE</scope>
    <source>
        <strain evidence="2">SID12501</strain>
    </source>
</reference>
<gene>
    <name evidence="2" type="ORF">G3I71_46440</name>
</gene>
<sequence>MDERCIGFVEWYDRSTGTGWIVPVGREAPVRVYRDDIEGDCRSLSVDQQVSFTIEL</sequence>
<organism evidence="2">
    <name type="scientific">Streptomyces sp. SID12501</name>
    <dbReference type="NCBI Taxonomy" id="2706042"/>
    <lineage>
        <taxon>Bacteria</taxon>
        <taxon>Bacillati</taxon>
        <taxon>Actinomycetota</taxon>
        <taxon>Actinomycetes</taxon>
        <taxon>Kitasatosporales</taxon>
        <taxon>Streptomycetaceae</taxon>
        <taxon>Streptomyces</taxon>
    </lineage>
</organism>
<dbReference type="GO" id="GO:0003676">
    <property type="term" value="F:nucleic acid binding"/>
    <property type="evidence" value="ECO:0007669"/>
    <property type="project" value="InterPro"/>
</dbReference>
<dbReference type="EMBL" id="JAAGLU010000399">
    <property type="protein sequence ID" value="NEC93008.1"/>
    <property type="molecule type" value="Genomic_DNA"/>
</dbReference>
<dbReference type="InterPro" id="IPR002059">
    <property type="entry name" value="CSP_DNA-bd"/>
</dbReference>
<proteinExistence type="predicted"/>
<dbReference type="InterPro" id="IPR012340">
    <property type="entry name" value="NA-bd_OB-fold"/>
</dbReference>
<accession>A0A6B3C8G0</accession>